<accession>A0ACB8VIE7</accession>
<sequence length="646" mass="72221">MRSNADHTTSLESSPPSYSLQCIPPPDANAKLAMKELYAAISKHQTKHPEAAFIVAGDFNHSNLKTVLPRFHQHVSCHTRGEKTLDHVYSNLAGAYKATPLPHIGQSDHLSLFLTPRYSPLIQRVKPTVKTIKVWPEGTDSMLQDRFKNTDWNMFTHTDLDQYASSVLDHISTTIDSVTTQKQITMYPNQKPWMNRDVPPPAEGPQHRPSGAVLGRIVVHKAAGPDGIPGRVLRACSGELAEVLTDIFNLSLAHAVVPTCFKSTSIIPVPKNSKPSSLNDYRPVALTPIITKCFERLVLAHLKSCLPPTLDPHQFAYRQNRSTEDAVSIALHSVLSHLDNKNTYARLLFIDFSSAFNTVIPSKLITKLTDLGISSLMCNWLLDFLTSRPQHVRLDNHCSSTITINTGVPQGCVMSPFLYSLLTHDCRPADSSNTIIKFADDTTVIGLIKDSDEAAYREEVDRLAEWCDTNNLLLNTGKTKELIVDFRRNADPHTPIHIKGMTVERVNSFKFLGVHISEDLTWTTGCSKLVKKAHQRLFFLRTLRKNHLSSDILVNFYRCTIESILTSCITVWYGSCSAADRKALQRVVKAAQRIAGAPLPSIEDIYRKRCLKRAGKIIKDSSHPAHRLFTLLPSGKRYRSARTKTT</sequence>
<keyword evidence="2" id="KW-1185">Reference proteome</keyword>
<proteinExistence type="predicted"/>
<evidence type="ECO:0000313" key="2">
    <source>
        <dbReference type="Proteomes" id="UP000831701"/>
    </source>
</evidence>
<protein>
    <submittedName>
        <fullName evidence="1">Uncharacterized protein</fullName>
    </submittedName>
</protein>
<dbReference type="EMBL" id="CM041551">
    <property type="protein sequence ID" value="KAI3355430.1"/>
    <property type="molecule type" value="Genomic_DNA"/>
</dbReference>
<reference evidence="1" key="1">
    <citation type="submission" date="2022-04" db="EMBL/GenBank/DDBJ databases">
        <title>Jade perch genome.</title>
        <authorList>
            <person name="Chao B."/>
        </authorList>
    </citation>
    <scope>NUCLEOTIDE SEQUENCE</scope>
    <source>
        <strain evidence="1">CB-2022</strain>
    </source>
</reference>
<organism evidence="1 2">
    <name type="scientific">Scortum barcoo</name>
    <name type="common">barcoo grunter</name>
    <dbReference type="NCBI Taxonomy" id="214431"/>
    <lineage>
        <taxon>Eukaryota</taxon>
        <taxon>Metazoa</taxon>
        <taxon>Chordata</taxon>
        <taxon>Craniata</taxon>
        <taxon>Vertebrata</taxon>
        <taxon>Euteleostomi</taxon>
        <taxon>Actinopterygii</taxon>
        <taxon>Neopterygii</taxon>
        <taxon>Teleostei</taxon>
        <taxon>Neoteleostei</taxon>
        <taxon>Acanthomorphata</taxon>
        <taxon>Eupercaria</taxon>
        <taxon>Centrarchiformes</taxon>
        <taxon>Terapontoidei</taxon>
        <taxon>Terapontidae</taxon>
        <taxon>Scortum</taxon>
    </lineage>
</organism>
<comment type="caution">
    <text evidence="1">The sequence shown here is derived from an EMBL/GenBank/DDBJ whole genome shotgun (WGS) entry which is preliminary data.</text>
</comment>
<evidence type="ECO:0000313" key="1">
    <source>
        <dbReference type="EMBL" id="KAI3355430.1"/>
    </source>
</evidence>
<name>A0ACB8VIE7_9TELE</name>
<dbReference type="Proteomes" id="UP000831701">
    <property type="component" value="Chromosome 21"/>
</dbReference>
<gene>
    <name evidence="1" type="ORF">L3Q82_018275</name>
</gene>
<feature type="non-terminal residue" evidence="1">
    <location>
        <position position="646"/>
    </location>
</feature>